<comment type="caution">
    <text evidence="9">The sequence shown here is derived from an EMBL/GenBank/DDBJ whole genome shotgun (WGS) entry which is preliminary data.</text>
</comment>
<keyword evidence="6 8" id="KW-1133">Transmembrane helix</keyword>
<evidence type="ECO:0000313" key="10">
    <source>
        <dbReference type="Proteomes" id="UP000243469"/>
    </source>
</evidence>
<keyword evidence="7 8" id="KW-0472">Membrane</keyword>
<feature type="transmembrane region" description="Helical" evidence="8">
    <location>
        <begin position="6"/>
        <end position="39"/>
    </location>
</feature>
<evidence type="ECO:0000256" key="4">
    <source>
        <dbReference type="ARBA" id="ARBA00022475"/>
    </source>
</evidence>
<name>A0A2G6JNZ9_NEPCE</name>
<evidence type="ECO:0000313" key="9">
    <source>
        <dbReference type="EMBL" id="PIE24259.1"/>
    </source>
</evidence>
<dbReference type="AlphaFoldDB" id="A0A2G6JNZ9"/>
<dbReference type="InterPro" id="IPR002549">
    <property type="entry name" value="AI-2E-like"/>
</dbReference>
<feature type="transmembrane region" description="Helical" evidence="8">
    <location>
        <begin position="149"/>
        <end position="169"/>
    </location>
</feature>
<evidence type="ECO:0000256" key="8">
    <source>
        <dbReference type="SAM" id="Phobius"/>
    </source>
</evidence>
<sequence length="366" mass="39743">MTQSQRWFFLILTLVLAGLVYLLAPILSPFLVGALLAYLSDPVADRLEAAGLSRVASVVIVFIALTAVVVLIFLLFIPKLGMQIQLLLERIPQALSLFETQVLPWMMATFNLEASAFEFSNLKDILIGDLQKTGDIIARLLGGVTRSGIAIAAWIANLVLIPVVTFYLLRDWDIMMDKVKRLLPRNIEPKVSLWACECDEVLGAFMKGQLLVMFALGVVYAIGLWIVGLDLALLVGMIAGLASIVPYMGFIIGIMVAGVAAFMQFQDPIVLGYVGAVFMVGQLLEGMLLTPLLVGDRIGLHPVAVIFAIMAGGQLFGFVGVLLALPVAAVIMVLLRHLHEGYKSSALYASDEKQNLEQTEAVVNDN</sequence>
<dbReference type="PANTHER" id="PTHR21716">
    <property type="entry name" value="TRANSMEMBRANE PROTEIN"/>
    <property type="match status" value="1"/>
</dbReference>
<reference evidence="9 10" key="1">
    <citation type="submission" date="2017-10" db="EMBL/GenBank/DDBJ databases">
        <title>Novel microbial diversity and functional potential in the marine mammal oral microbiome.</title>
        <authorList>
            <person name="Dudek N.K."/>
            <person name="Sun C.L."/>
            <person name="Burstein D."/>
            <person name="Kantor R.S."/>
            <person name="Aliaga Goltsman D.S."/>
            <person name="Bik E.M."/>
            <person name="Thomas B.C."/>
            <person name="Banfield J.F."/>
            <person name="Relman D.A."/>
        </authorList>
    </citation>
    <scope>NUCLEOTIDE SEQUENCE [LARGE SCALE GENOMIC DNA]</scope>
    <source>
        <strain evidence="9">DOLJORAL78_47_21</strain>
    </source>
</reference>
<keyword evidence="3" id="KW-0813">Transport</keyword>
<dbReference type="Proteomes" id="UP000243469">
    <property type="component" value="Unassembled WGS sequence"/>
</dbReference>
<organism evidence="9 10">
    <name type="scientific">Neptuniibacter caesariensis</name>
    <dbReference type="NCBI Taxonomy" id="207954"/>
    <lineage>
        <taxon>Bacteria</taxon>
        <taxon>Pseudomonadati</taxon>
        <taxon>Pseudomonadota</taxon>
        <taxon>Gammaproteobacteria</taxon>
        <taxon>Oceanospirillales</taxon>
        <taxon>Oceanospirillaceae</taxon>
        <taxon>Neptuniibacter</taxon>
    </lineage>
</organism>
<feature type="transmembrane region" description="Helical" evidence="8">
    <location>
        <begin position="51"/>
        <end position="77"/>
    </location>
</feature>
<protein>
    <submittedName>
        <fullName evidence="9">AI-2E family transporter</fullName>
    </submittedName>
</protein>
<dbReference type="EMBL" id="PDSH01000017">
    <property type="protein sequence ID" value="PIE24259.1"/>
    <property type="molecule type" value="Genomic_DNA"/>
</dbReference>
<feature type="transmembrane region" description="Helical" evidence="8">
    <location>
        <begin position="210"/>
        <end position="238"/>
    </location>
</feature>
<comment type="similarity">
    <text evidence="2">Belongs to the autoinducer-2 exporter (AI-2E) (TC 2.A.86) family.</text>
</comment>
<feature type="transmembrane region" description="Helical" evidence="8">
    <location>
        <begin position="270"/>
        <end position="294"/>
    </location>
</feature>
<evidence type="ECO:0000256" key="5">
    <source>
        <dbReference type="ARBA" id="ARBA00022692"/>
    </source>
</evidence>
<evidence type="ECO:0000256" key="6">
    <source>
        <dbReference type="ARBA" id="ARBA00022989"/>
    </source>
</evidence>
<feature type="transmembrane region" description="Helical" evidence="8">
    <location>
        <begin position="244"/>
        <end position="263"/>
    </location>
</feature>
<feature type="transmembrane region" description="Helical" evidence="8">
    <location>
        <begin position="306"/>
        <end position="335"/>
    </location>
</feature>
<evidence type="ECO:0000256" key="7">
    <source>
        <dbReference type="ARBA" id="ARBA00023136"/>
    </source>
</evidence>
<proteinExistence type="inferred from homology"/>
<evidence type="ECO:0000256" key="3">
    <source>
        <dbReference type="ARBA" id="ARBA00022448"/>
    </source>
</evidence>
<comment type="subcellular location">
    <subcellularLocation>
        <location evidence="1">Cell membrane</location>
        <topology evidence="1">Multi-pass membrane protein</topology>
    </subcellularLocation>
</comment>
<evidence type="ECO:0000256" key="1">
    <source>
        <dbReference type="ARBA" id="ARBA00004651"/>
    </source>
</evidence>
<dbReference type="GO" id="GO:0055085">
    <property type="term" value="P:transmembrane transport"/>
    <property type="evidence" value="ECO:0007669"/>
    <property type="project" value="TreeGrafter"/>
</dbReference>
<dbReference type="Pfam" id="PF01594">
    <property type="entry name" value="AI-2E_transport"/>
    <property type="match status" value="1"/>
</dbReference>
<evidence type="ECO:0000256" key="2">
    <source>
        <dbReference type="ARBA" id="ARBA00009773"/>
    </source>
</evidence>
<dbReference type="PANTHER" id="PTHR21716:SF53">
    <property type="entry name" value="PERMEASE PERM-RELATED"/>
    <property type="match status" value="1"/>
</dbReference>
<keyword evidence="5 8" id="KW-0812">Transmembrane</keyword>
<dbReference type="GO" id="GO:0005886">
    <property type="term" value="C:plasma membrane"/>
    <property type="evidence" value="ECO:0007669"/>
    <property type="project" value="UniProtKB-SubCell"/>
</dbReference>
<gene>
    <name evidence="9" type="ORF">CSA60_03365</name>
</gene>
<accession>A0A2G6JNZ9</accession>
<dbReference type="STRING" id="207954.MED92_12441"/>
<keyword evidence="4" id="KW-1003">Cell membrane</keyword>